<dbReference type="InterPro" id="IPR029063">
    <property type="entry name" value="SAM-dependent_MTases_sf"/>
</dbReference>
<dbReference type="CDD" id="cd02440">
    <property type="entry name" value="AdoMet_MTases"/>
    <property type="match status" value="1"/>
</dbReference>
<accession>Q4JHQ0</accession>
<dbReference type="Gene3D" id="2.20.130.10">
    <property type="entry name" value="CAC2371-like domains"/>
    <property type="match status" value="1"/>
</dbReference>
<dbReference type="SMR" id="Q4JHQ0"/>
<proteinExistence type="predicted"/>
<dbReference type="Pfam" id="PF13649">
    <property type="entry name" value="Methyltransf_25"/>
    <property type="match status" value="1"/>
</dbReference>
<dbReference type="InterPro" id="IPR041698">
    <property type="entry name" value="Methyltransf_25"/>
</dbReference>
<evidence type="ECO:0000259" key="1">
    <source>
        <dbReference type="Pfam" id="PF13649"/>
    </source>
</evidence>
<gene>
    <name evidence="2" type="primary">busS</name>
</gene>
<feature type="domain" description="Methyltransferase" evidence="1">
    <location>
        <begin position="56"/>
        <end position="146"/>
    </location>
</feature>
<dbReference type="EMBL" id="DQ087286">
    <property type="protein sequence ID" value="AAY88936.1"/>
    <property type="molecule type" value="Genomic_DNA"/>
</dbReference>
<sequence>MSRVSGTFEELSSVYSPDHADIYDAIHSARGRDWATEAEEIIQLIRTRLPEAQSLLDIACGTGAHLERFRTEYAKVAGLELSDAMREIAIRRVPEVPIHTGDIRDFDLGEPFDVVTCLCFTAAYMRTVDELRRVTRNMARHLAPGGVAVIEPWWFPDKFIDGFVTGAVAHHGERVISRLSHSVLEGRTSRMTVRYTVAEPAGIRDFTEFEILSLFTEDEYTAALEDAGIRAEYLPGGPNGRGLFVGTRN</sequence>
<organism evidence="2">
    <name type="scientific">Saccharopolyspora pogona</name>
    <dbReference type="NCBI Taxonomy" id="333966"/>
    <lineage>
        <taxon>Bacteria</taxon>
        <taxon>Bacillati</taxon>
        <taxon>Actinomycetota</taxon>
        <taxon>Actinomycetes</taxon>
        <taxon>Pseudonocardiales</taxon>
        <taxon>Pseudonocardiaceae</taxon>
        <taxon>Saccharopolyspora</taxon>
    </lineage>
</organism>
<name>Q4JHQ0_9PSEU</name>
<dbReference type="AlphaFoldDB" id="Q4JHQ0"/>
<protein>
    <submittedName>
        <fullName evidence="2">BusS</fullName>
    </submittedName>
</protein>
<evidence type="ECO:0000313" key="2">
    <source>
        <dbReference type="EMBL" id="AAY88936.1"/>
    </source>
</evidence>
<dbReference type="PANTHER" id="PTHR42912">
    <property type="entry name" value="METHYLTRANSFERASE"/>
    <property type="match status" value="1"/>
</dbReference>
<dbReference type="InterPro" id="IPR050508">
    <property type="entry name" value="Methyltransf_Superfamily"/>
</dbReference>
<dbReference type="RefSeq" id="WP_190816022.1">
    <property type="nucleotide sequence ID" value="NZ_CP031142.1"/>
</dbReference>
<dbReference type="GO" id="GO:0008168">
    <property type="term" value="F:methyltransferase activity"/>
    <property type="evidence" value="ECO:0007669"/>
    <property type="project" value="TreeGrafter"/>
</dbReference>
<dbReference type="SUPFAM" id="SSF53335">
    <property type="entry name" value="S-adenosyl-L-methionine-dependent methyltransferases"/>
    <property type="match status" value="1"/>
</dbReference>
<dbReference type="Gene3D" id="3.40.50.150">
    <property type="entry name" value="Vaccinia Virus protein VP39"/>
    <property type="match status" value="1"/>
</dbReference>
<reference evidence="2" key="1">
    <citation type="journal article" date="2006" name="J. Ind. Microbiol. Biotechnol.">
        <title>Butenyl-spinosyns, a natural example of genetic engineering of antibiotic biosynthetic genes.</title>
        <authorList>
            <person name="Hahn D.R."/>
            <person name="Gustafson G."/>
            <person name="Waldron C."/>
            <person name="Bullard B."/>
            <person name="Jackson J.D."/>
            <person name="Mitchell J."/>
        </authorList>
    </citation>
    <scope>NUCLEOTIDE SEQUENCE</scope>
    <source>
        <strain evidence="2">NRRL 30141</strain>
    </source>
</reference>